<reference evidence="5" key="1">
    <citation type="journal article" date="2020" name="Fungal Divers.">
        <title>Resolving the Mortierellaceae phylogeny through synthesis of multi-gene phylogenetics and phylogenomics.</title>
        <authorList>
            <person name="Vandepol N."/>
            <person name="Liber J."/>
            <person name="Desiro A."/>
            <person name="Na H."/>
            <person name="Kennedy M."/>
            <person name="Barry K."/>
            <person name="Grigoriev I.V."/>
            <person name="Miller A.N."/>
            <person name="O'Donnell K."/>
            <person name="Stajich J.E."/>
            <person name="Bonito G."/>
        </authorList>
    </citation>
    <scope>NUCLEOTIDE SEQUENCE</scope>
    <source>
        <strain evidence="5">CK1249</strain>
    </source>
</reference>
<evidence type="ECO:0000313" key="5">
    <source>
        <dbReference type="EMBL" id="KAF9944951.1"/>
    </source>
</evidence>
<dbReference type="OrthoDB" id="10266508at2759"/>
<keyword evidence="2" id="KW-0902">Two-component regulatory system</keyword>
<proteinExistence type="predicted"/>
<name>A0A9P6IR99_MORAP</name>
<evidence type="ECO:0000256" key="3">
    <source>
        <dbReference type="SAM" id="MobiDB-lite"/>
    </source>
</evidence>
<dbReference type="GO" id="GO:0071474">
    <property type="term" value="P:cellular hyperosmotic response"/>
    <property type="evidence" value="ECO:0007669"/>
    <property type="project" value="TreeGrafter"/>
</dbReference>
<keyword evidence="6" id="KW-1185">Reference proteome</keyword>
<keyword evidence="1" id="KW-0597">Phosphoprotein</keyword>
<dbReference type="InterPro" id="IPR003660">
    <property type="entry name" value="HAMP_dom"/>
</dbReference>
<dbReference type="AlphaFoldDB" id="A0A9P6IR99"/>
<evidence type="ECO:0000256" key="1">
    <source>
        <dbReference type="ARBA" id="ARBA00022553"/>
    </source>
</evidence>
<evidence type="ECO:0000313" key="6">
    <source>
        <dbReference type="Proteomes" id="UP000738359"/>
    </source>
</evidence>
<dbReference type="GO" id="GO:0000160">
    <property type="term" value="P:phosphorelay signal transduction system"/>
    <property type="evidence" value="ECO:0007669"/>
    <property type="project" value="UniProtKB-KW"/>
</dbReference>
<dbReference type="EMBL" id="JAAAHY010002249">
    <property type="protein sequence ID" value="KAF9944951.1"/>
    <property type="molecule type" value="Genomic_DNA"/>
</dbReference>
<dbReference type="PANTHER" id="PTHR45339:SF1">
    <property type="entry name" value="HYBRID SIGNAL TRANSDUCTION HISTIDINE KINASE J"/>
    <property type="match status" value="1"/>
</dbReference>
<sequence>MDDDATEVTGNVNRMASNVTTQARLTAEVRTAVACGDLSKKIDVVAQDEIVELKKTVNTMVEQPRTFAAEASRVARDVRTARSIAQVTIVIACGDLNSKIDVVTQGQISELKKADCQLDGRVAEDICSRSDSSRSRGQHGRKLGGEAQGKGVDGTLKAY</sequence>
<feature type="domain" description="HAMP" evidence="4">
    <location>
        <begin position="31"/>
        <end position="69"/>
    </location>
</feature>
<accession>A0A9P6IR99</accession>
<organism evidence="5 6">
    <name type="scientific">Mortierella alpina</name>
    <name type="common">Oleaginous fungus</name>
    <name type="synonym">Mortierella renispora</name>
    <dbReference type="NCBI Taxonomy" id="64518"/>
    <lineage>
        <taxon>Eukaryota</taxon>
        <taxon>Fungi</taxon>
        <taxon>Fungi incertae sedis</taxon>
        <taxon>Mucoromycota</taxon>
        <taxon>Mortierellomycotina</taxon>
        <taxon>Mortierellomycetes</taxon>
        <taxon>Mortierellales</taxon>
        <taxon>Mortierellaceae</taxon>
        <taxon>Mortierella</taxon>
    </lineage>
</organism>
<dbReference type="CDD" id="cd06225">
    <property type="entry name" value="HAMP"/>
    <property type="match status" value="1"/>
</dbReference>
<feature type="region of interest" description="Disordered" evidence="3">
    <location>
        <begin position="127"/>
        <end position="159"/>
    </location>
</feature>
<evidence type="ECO:0000256" key="2">
    <source>
        <dbReference type="ARBA" id="ARBA00023012"/>
    </source>
</evidence>
<dbReference type="Gene3D" id="1.10.8.500">
    <property type="entry name" value="HAMP domain in histidine kinase"/>
    <property type="match status" value="1"/>
</dbReference>
<dbReference type="Pfam" id="PF00672">
    <property type="entry name" value="HAMP"/>
    <property type="match status" value="1"/>
</dbReference>
<dbReference type="PANTHER" id="PTHR45339">
    <property type="entry name" value="HYBRID SIGNAL TRANSDUCTION HISTIDINE KINASE J"/>
    <property type="match status" value="1"/>
</dbReference>
<dbReference type="PROSITE" id="PS50885">
    <property type="entry name" value="HAMP"/>
    <property type="match status" value="1"/>
</dbReference>
<dbReference type="GO" id="GO:0004673">
    <property type="term" value="F:protein histidine kinase activity"/>
    <property type="evidence" value="ECO:0007669"/>
    <property type="project" value="TreeGrafter"/>
</dbReference>
<comment type="caution">
    <text evidence="5">The sequence shown here is derived from an EMBL/GenBank/DDBJ whole genome shotgun (WGS) entry which is preliminary data.</text>
</comment>
<dbReference type="GO" id="GO:0016020">
    <property type="term" value="C:membrane"/>
    <property type="evidence" value="ECO:0007669"/>
    <property type="project" value="InterPro"/>
</dbReference>
<gene>
    <name evidence="5" type="ORF">BGZ70_004188</name>
</gene>
<evidence type="ECO:0000259" key="4">
    <source>
        <dbReference type="PROSITE" id="PS50885"/>
    </source>
</evidence>
<dbReference type="Proteomes" id="UP000738359">
    <property type="component" value="Unassembled WGS sequence"/>
</dbReference>
<protein>
    <recommendedName>
        <fullName evidence="4">HAMP domain-containing protein</fullName>
    </recommendedName>
</protein>